<accession>A0ABR4IUE6</accession>
<dbReference type="EMBL" id="JBFXLS010000012">
    <property type="protein sequence ID" value="KAL2830502.1"/>
    <property type="molecule type" value="Genomic_DNA"/>
</dbReference>
<dbReference type="Pfam" id="PF02752">
    <property type="entry name" value="Arrestin_C"/>
    <property type="match status" value="1"/>
</dbReference>
<evidence type="ECO:0000313" key="9">
    <source>
        <dbReference type="EMBL" id="KAL2830502.1"/>
    </source>
</evidence>
<comment type="caution">
    <text evidence="9">The sequence shown here is derived from an EMBL/GenBank/DDBJ whole genome shotgun (WGS) entry which is preliminary data.</text>
</comment>
<dbReference type="Proteomes" id="UP001610335">
    <property type="component" value="Unassembled WGS sequence"/>
</dbReference>
<dbReference type="Pfam" id="PF01284">
    <property type="entry name" value="MARVEL"/>
    <property type="match status" value="1"/>
</dbReference>
<keyword evidence="4 5" id="KW-0472">Membrane</keyword>
<dbReference type="PANTHER" id="PTHR28165">
    <property type="entry name" value="NON-CLASSICAL EXPORT PROTEIN 2-RELATED"/>
    <property type="match status" value="1"/>
</dbReference>
<keyword evidence="6" id="KW-0732">Signal</keyword>
<feature type="transmembrane region" description="Helical" evidence="5">
    <location>
        <begin position="38"/>
        <end position="59"/>
    </location>
</feature>
<evidence type="ECO:0000259" key="7">
    <source>
        <dbReference type="Pfam" id="PF01284"/>
    </source>
</evidence>
<comment type="subcellular location">
    <subcellularLocation>
        <location evidence="1">Membrane</location>
        <topology evidence="1">Multi-pass membrane protein</topology>
    </subcellularLocation>
</comment>
<evidence type="ECO:0000256" key="1">
    <source>
        <dbReference type="ARBA" id="ARBA00004141"/>
    </source>
</evidence>
<feature type="domain" description="Arrestin C-terminal-like" evidence="8">
    <location>
        <begin position="240"/>
        <end position="364"/>
    </location>
</feature>
<evidence type="ECO:0000256" key="6">
    <source>
        <dbReference type="SAM" id="SignalP"/>
    </source>
</evidence>
<evidence type="ECO:0000256" key="4">
    <source>
        <dbReference type="ARBA" id="ARBA00023136"/>
    </source>
</evidence>
<keyword evidence="10" id="KW-1185">Reference proteome</keyword>
<reference evidence="9 10" key="1">
    <citation type="submission" date="2024-07" db="EMBL/GenBank/DDBJ databases">
        <title>Section-level genome sequencing and comparative genomics of Aspergillus sections Usti and Cavernicolus.</title>
        <authorList>
            <consortium name="Lawrence Berkeley National Laboratory"/>
            <person name="Nybo J.L."/>
            <person name="Vesth T.C."/>
            <person name="Theobald S."/>
            <person name="Frisvad J.C."/>
            <person name="Larsen T.O."/>
            <person name="Kjaerboelling I."/>
            <person name="Rothschild-Mancinelli K."/>
            <person name="Lyhne E.K."/>
            <person name="Kogle M.E."/>
            <person name="Barry K."/>
            <person name="Clum A."/>
            <person name="Na H."/>
            <person name="Ledsgaard L."/>
            <person name="Lin J."/>
            <person name="Lipzen A."/>
            <person name="Kuo A."/>
            <person name="Riley R."/>
            <person name="Mondo S."/>
            <person name="LaButti K."/>
            <person name="Haridas S."/>
            <person name="Pangalinan J."/>
            <person name="Salamov A.A."/>
            <person name="Simmons B.A."/>
            <person name="Magnuson J.K."/>
            <person name="Chen J."/>
            <person name="Drula E."/>
            <person name="Henrissat B."/>
            <person name="Wiebenga A."/>
            <person name="Lubbers R.J."/>
            <person name="Gomes A.C."/>
            <person name="Makela M.R."/>
            <person name="Stajich J."/>
            <person name="Grigoriev I.V."/>
            <person name="Mortensen U.H."/>
            <person name="De vries R.P."/>
            <person name="Baker S.E."/>
            <person name="Andersen M.R."/>
        </authorList>
    </citation>
    <scope>NUCLEOTIDE SEQUENCE [LARGE SCALE GENOMIC DNA]</scope>
    <source>
        <strain evidence="9 10">CBS 600.67</strain>
    </source>
</reference>
<organism evidence="9 10">
    <name type="scientific">Aspergillus cavernicola</name>
    <dbReference type="NCBI Taxonomy" id="176166"/>
    <lineage>
        <taxon>Eukaryota</taxon>
        <taxon>Fungi</taxon>
        <taxon>Dikarya</taxon>
        <taxon>Ascomycota</taxon>
        <taxon>Pezizomycotina</taxon>
        <taxon>Eurotiomycetes</taxon>
        <taxon>Eurotiomycetidae</taxon>
        <taxon>Eurotiales</taxon>
        <taxon>Aspergillaceae</taxon>
        <taxon>Aspergillus</taxon>
        <taxon>Aspergillus subgen. Nidulantes</taxon>
    </lineage>
</organism>
<keyword evidence="3 5" id="KW-1133">Transmembrane helix</keyword>
<keyword evidence="2 5" id="KW-0812">Transmembrane</keyword>
<feature type="signal peptide" evidence="6">
    <location>
        <begin position="1"/>
        <end position="28"/>
    </location>
</feature>
<sequence>MQLTPILRVSQIISALIVLSISANLTQGQQTEIEPVPPATIYAVSTGAFGLLIALAGILSLRHTHLAGSVLWAADALSGLSMLAAGITYAIFLDGTNCNMDDTIWDNPLLSGGCWIGRYDGKLCWFYSTDGTGKLGNRCGAAKADTAFIPRVGFLVSDERERVTFERTGILAVPETVRSFQLQPGNHAFPFNIPLSGVELDTLTGPEYDLEADQDLHGSKSRRGLHWSGFSGGCWKTLQPSQYHLSIPDQAVPYGCTFPLECWFPPRSENITLESVTVEVIEKHDIKFDATAAESVRYNTHFVTANKNLTIFEETHDFSQENTAHEQQISMPIYLPRSLNSYSQTFLSRNIKIEHSLVVSAEFLDRRSPRSQR</sequence>
<feature type="transmembrane region" description="Helical" evidence="5">
    <location>
        <begin position="71"/>
        <end position="92"/>
    </location>
</feature>
<dbReference type="InterPro" id="IPR052649">
    <property type="entry name" value="NCE102-like"/>
</dbReference>
<evidence type="ECO:0000259" key="8">
    <source>
        <dbReference type="Pfam" id="PF02752"/>
    </source>
</evidence>
<evidence type="ECO:0000313" key="10">
    <source>
        <dbReference type="Proteomes" id="UP001610335"/>
    </source>
</evidence>
<name>A0ABR4IUE6_9EURO</name>
<evidence type="ECO:0000256" key="5">
    <source>
        <dbReference type="SAM" id="Phobius"/>
    </source>
</evidence>
<dbReference type="InterPro" id="IPR008253">
    <property type="entry name" value="Marvel"/>
</dbReference>
<feature type="chain" id="PRO_5045208380" evidence="6">
    <location>
        <begin position="29"/>
        <end position="373"/>
    </location>
</feature>
<proteinExistence type="predicted"/>
<protein>
    <submittedName>
        <fullName evidence="9">Membrane-associating domain-containing protein</fullName>
    </submittedName>
</protein>
<evidence type="ECO:0000256" key="3">
    <source>
        <dbReference type="ARBA" id="ARBA00022989"/>
    </source>
</evidence>
<gene>
    <name evidence="9" type="ORF">BDW59DRAFT_158416</name>
</gene>
<evidence type="ECO:0000256" key="2">
    <source>
        <dbReference type="ARBA" id="ARBA00022692"/>
    </source>
</evidence>
<feature type="domain" description="MARVEL" evidence="7">
    <location>
        <begin position="4"/>
        <end position="149"/>
    </location>
</feature>
<dbReference type="PANTHER" id="PTHR28165:SF2">
    <property type="entry name" value="MARVEL DOMAIN-CONTAINING PROTEIN"/>
    <property type="match status" value="1"/>
</dbReference>
<dbReference type="InterPro" id="IPR011022">
    <property type="entry name" value="Arrestin_C-like"/>
</dbReference>